<dbReference type="PANTHER" id="PTHR47926">
    <property type="entry name" value="PENTATRICOPEPTIDE REPEAT-CONTAINING PROTEIN"/>
    <property type="match status" value="1"/>
</dbReference>
<dbReference type="GO" id="GO:0009451">
    <property type="term" value="P:RNA modification"/>
    <property type="evidence" value="ECO:0007669"/>
    <property type="project" value="InterPro"/>
</dbReference>
<dbReference type="InterPro" id="IPR046960">
    <property type="entry name" value="PPR_At4g14850-like_plant"/>
</dbReference>
<dbReference type="eggNOG" id="KOG4197">
    <property type="taxonomic scope" value="Eukaryota"/>
</dbReference>
<proteinExistence type="predicted"/>
<evidence type="ECO:0000313" key="3">
    <source>
        <dbReference type="Proteomes" id="UP000001514"/>
    </source>
</evidence>
<evidence type="ECO:0000313" key="2">
    <source>
        <dbReference type="EMBL" id="EFJ36858.1"/>
    </source>
</evidence>
<gene>
    <name evidence="2" type="ORF">SELMODRAFT_71945</name>
</gene>
<dbReference type="HOGENOM" id="CLU_002706_0_0_1"/>
<dbReference type="Gene3D" id="1.25.40.10">
    <property type="entry name" value="Tetratricopeptide repeat domain"/>
    <property type="match status" value="1"/>
</dbReference>
<dbReference type="KEGG" id="smo:SELMODRAFT_71945"/>
<keyword evidence="3" id="KW-1185">Reference proteome</keyword>
<organism evidence="3">
    <name type="scientific">Selaginella moellendorffii</name>
    <name type="common">Spikemoss</name>
    <dbReference type="NCBI Taxonomy" id="88036"/>
    <lineage>
        <taxon>Eukaryota</taxon>
        <taxon>Viridiplantae</taxon>
        <taxon>Streptophyta</taxon>
        <taxon>Embryophyta</taxon>
        <taxon>Tracheophyta</taxon>
        <taxon>Lycopodiopsida</taxon>
        <taxon>Selaginellales</taxon>
        <taxon>Selaginellaceae</taxon>
        <taxon>Selaginella</taxon>
    </lineage>
</organism>
<name>D8QS12_SELML</name>
<accession>D8QS12</accession>
<dbReference type="InterPro" id="IPR002885">
    <property type="entry name" value="PPR_rpt"/>
</dbReference>
<dbReference type="InParanoid" id="D8QS12"/>
<dbReference type="AlphaFoldDB" id="D8QS12"/>
<sequence>TLLAAYAKEGQIAKCGKIFEAMDEKDIVSWSSILAAYAQSRCLLHGETLRVLNTMNLTHSPDESCFVSVLLACSHAGKLEAARRSFVSMRMDFGLNPTKQHYCCVLDLCGRLGRLDEAWELIAAMPFVPDALDWKCLLASSYRSLEHRSERDHAKLLVETSSPFFVLL</sequence>
<keyword evidence="1" id="KW-0677">Repeat</keyword>
<dbReference type="Pfam" id="PF01535">
    <property type="entry name" value="PPR"/>
    <property type="match status" value="2"/>
</dbReference>
<feature type="non-terminal residue" evidence="2">
    <location>
        <position position="168"/>
    </location>
</feature>
<dbReference type="EMBL" id="GL377566">
    <property type="protein sequence ID" value="EFJ36858.1"/>
    <property type="molecule type" value="Genomic_DNA"/>
</dbReference>
<dbReference type="NCBIfam" id="TIGR00756">
    <property type="entry name" value="PPR"/>
    <property type="match status" value="1"/>
</dbReference>
<feature type="non-terminal residue" evidence="2">
    <location>
        <position position="1"/>
    </location>
</feature>
<dbReference type="GO" id="GO:0003723">
    <property type="term" value="F:RNA binding"/>
    <property type="evidence" value="ECO:0007669"/>
    <property type="project" value="InterPro"/>
</dbReference>
<reference evidence="2 3" key="1">
    <citation type="journal article" date="2011" name="Science">
        <title>The Selaginella genome identifies genetic changes associated with the evolution of vascular plants.</title>
        <authorList>
            <person name="Banks J.A."/>
            <person name="Nishiyama T."/>
            <person name="Hasebe M."/>
            <person name="Bowman J.L."/>
            <person name="Gribskov M."/>
            <person name="dePamphilis C."/>
            <person name="Albert V.A."/>
            <person name="Aono N."/>
            <person name="Aoyama T."/>
            <person name="Ambrose B.A."/>
            <person name="Ashton N.W."/>
            <person name="Axtell M.J."/>
            <person name="Barker E."/>
            <person name="Barker M.S."/>
            <person name="Bennetzen J.L."/>
            <person name="Bonawitz N.D."/>
            <person name="Chapple C."/>
            <person name="Cheng C."/>
            <person name="Correa L.G."/>
            <person name="Dacre M."/>
            <person name="DeBarry J."/>
            <person name="Dreyer I."/>
            <person name="Elias M."/>
            <person name="Engstrom E.M."/>
            <person name="Estelle M."/>
            <person name="Feng L."/>
            <person name="Finet C."/>
            <person name="Floyd S.K."/>
            <person name="Frommer W.B."/>
            <person name="Fujita T."/>
            <person name="Gramzow L."/>
            <person name="Gutensohn M."/>
            <person name="Harholt J."/>
            <person name="Hattori M."/>
            <person name="Heyl A."/>
            <person name="Hirai T."/>
            <person name="Hiwatashi Y."/>
            <person name="Ishikawa M."/>
            <person name="Iwata M."/>
            <person name="Karol K.G."/>
            <person name="Koehler B."/>
            <person name="Kolukisaoglu U."/>
            <person name="Kubo M."/>
            <person name="Kurata T."/>
            <person name="Lalonde S."/>
            <person name="Li K."/>
            <person name="Li Y."/>
            <person name="Litt A."/>
            <person name="Lyons E."/>
            <person name="Manning G."/>
            <person name="Maruyama T."/>
            <person name="Michael T.P."/>
            <person name="Mikami K."/>
            <person name="Miyazaki S."/>
            <person name="Morinaga S."/>
            <person name="Murata T."/>
            <person name="Mueller-Roeber B."/>
            <person name="Nelson D.R."/>
            <person name="Obara M."/>
            <person name="Oguri Y."/>
            <person name="Olmstead R.G."/>
            <person name="Onodera N."/>
            <person name="Petersen B.L."/>
            <person name="Pils B."/>
            <person name="Prigge M."/>
            <person name="Rensing S.A."/>
            <person name="Riano-Pachon D.M."/>
            <person name="Roberts A.W."/>
            <person name="Sato Y."/>
            <person name="Scheller H.V."/>
            <person name="Schulz B."/>
            <person name="Schulz C."/>
            <person name="Shakirov E.V."/>
            <person name="Shibagaki N."/>
            <person name="Shinohara N."/>
            <person name="Shippen D.E."/>
            <person name="Soerensen I."/>
            <person name="Sotooka R."/>
            <person name="Sugimoto N."/>
            <person name="Sugita M."/>
            <person name="Sumikawa N."/>
            <person name="Tanurdzic M."/>
            <person name="Theissen G."/>
            <person name="Ulvskov P."/>
            <person name="Wakazuki S."/>
            <person name="Weng J.K."/>
            <person name="Willats W.W."/>
            <person name="Wipf D."/>
            <person name="Wolf P.G."/>
            <person name="Yang L."/>
            <person name="Zimmer A.D."/>
            <person name="Zhu Q."/>
            <person name="Mitros T."/>
            <person name="Hellsten U."/>
            <person name="Loque D."/>
            <person name="Otillar R."/>
            <person name="Salamov A."/>
            <person name="Schmutz J."/>
            <person name="Shapiro H."/>
            <person name="Lindquist E."/>
            <person name="Lucas S."/>
            <person name="Rokhsar D."/>
            <person name="Grigoriev I.V."/>
        </authorList>
    </citation>
    <scope>NUCLEOTIDE SEQUENCE [LARGE SCALE GENOMIC DNA]</scope>
</reference>
<protein>
    <recommendedName>
        <fullName evidence="4">Pentacotripeptide-repeat region of PRORP domain-containing protein</fullName>
    </recommendedName>
</protein>
<evidence type="ECO:0000256" key="1">
    <source>
        <dbReference type="ARBA" id="ARBA00022737"/>
    </source>
</evidence>
<evidence type="ECO:0008006" key="4">
    <source>
        <dbReference type="Google" id="ProtNLM"/>
    </source>
</evidence>
<dbReference type="InterPro" id="IPR011990">
    <property type="entry name" value="TPR-like_helical_dom_sf"/>
</dbReference>
<dbReference type="Gramene" id="EFJ36858">
    <property type="protein sequence ID" value="EFJ36858"/>
    <property type="gene ID" value="SELMODRAFT_71945"/>
</dbReference>
<dbReference type="Proteomes" id="UP000001514">
    <property type="component" value="Unassembled WGS sequence"/>
</dbReference>